<keyword evidence="4" id="KW-1185">Reference proteome</keyword>
<dbReference type="EMBL" id="CP039354">
    <property type="protein sequence ID" value="QCE09464.1"/>
    <property type="molecule type" value="Genomic_DNA"/>
</dbReference>
<dbReference type="Gene3D" id="1.20.5.110">
    <property type="match status" value="1"/>
</dbReference>
<dbReference type="InterPro" id="IPR042855">
    <property type="entry name" value="V_SNARE_CC"/>
</dbReference>
<keyword evidence="1" id="KW-0175">Coiled coil</keyword>
<gene>
    <name evidence="3" type="ORF">DEO72_LG10g684</name>
</gene>
<dbReference type="PANTHER" id="PTHR21136:SF214">
    <property type="entry name" value="VESICLE-ASSOCIATED MEMBRANE PROTEIN 714"/>
    <property type="match status" value="1"/>
</dbReference>
<dbReference type="PANTHER" id="PTHR21136">
    <property type="entry name" value="SNARE PROTEINS"/>
    <property type="match status" value="1"/>
</dbReference>
<accession>A0A4D6N9J3</accession>
<feature type="domain" description="V-SNARE coiled-coil homology" evidence="2">
    <location>
        <begin position="1"/>
        <end position="46"/>
    </location>
</feature>
<dbReference type="CDD" id="cd15843">
    <property type="entry name" value="R-SNARE"/>
    <property type="match status" value="1"/>
</dbReference>
<name>A0A4D6N9J3_VIGUN</name>
<sequence>MVDNIEKILERGDRIELLVYKTATMQDSAFHFRKQSKRLRRALWMKNFKLLPNNHSPPTLNTLPAGTKTATMRREEDLPLSAPEKHQREMVQLLHSKRPPCPQTLTLSRFSCHRDSAYPHCAILCYLPSPDEPLQNPFALPVTTQPTTATTKGKVSTHTSECGENERMFKIFTNKPFAIYNAHPASEKTIVVRRLCGDCSETECAGEGANTNVQPILSKLLLTRIFTPKPTLQKLLLTRNLVFAPTLHTKP</sequence>
<organism evidence="3 4">
    <name type="scientific">Vigna unguiculata</name>
    <name type="common">Cowpea</name>
    <dbReference type="NCBI Taxonomy" id="3917"/>
    <lineage>
        <taxon>Eukaryota</taxon>
        <taxon>Viridiplantae</taxon>
        <taxon>Streptophyta</taxon>
        <taxon>Embryophyta</taxon>
        <taxon>Tracheophyta</taxon>
        <taxon>Spermatophyta</taxon>
        <taxon>Magnoliopsida</taxon>
        <taxon>eudicotyledons</taxon>
        <taxon>Gunneridae</taxon>
        <taxon>Pentapetalae</taxon>
        <taxon>rosids</taxon>
        <taxon>fabids</taxon>
        <taxon>Fabales</taxon>
        <taxon>Fabaceae</taxon>
        <taxon>Papilionoideae</taxon>
        <taxon>50 kb inversion clade</taxon>
        <taxon>NPAAA clade</taxon>
        <taxon>indigoferoid/millettioid clade</taxon>
        <taxon>Phaseoleae</taxon>
        <taxon>Vigna</taxon>
    </lineage>
</organism>
<dbReference type="SUPFAM" id="SSF58038">
    <property type="entry name" value="SNARE fusion complex"/>
    <property type="match status" value="1"/>
</dbReference>
<protein>
    <submittedName>
        <fullName evidence="3">Vesicle-associated membrane protein 7</fullName>
    </submittedName>
</protein>
<dbReference type="Pfam" id="PF00957">
    <property type="entry name" value="Synaptobrevin"/>
    <property type="match status" value="1"/>
</dbReference>
<evidence type="ECO:0000256" key="1">
    <source>
        <dbReference type="PROSITE-ProRule" id="PRU00290"/>
    </source>
</evidence>
<dbReference type="InterPro" id="IPR051097">
    <property type="entry name" value="Synaptobrevin-like_transport"/>
</dbReference>
<dbReference type="AlphaFoldDB" id="A0A4D6N9J3"/>
<dbReference type="PROSITE" id="PS50892">
    <property type="entry name" value="V_SNARE"/>
    <property type="match status" value="1"/>
</dbReference>
<evidence type="ECO:0000313" key="4">
    <source>
        <dbReference type="Proteomes" id="UP000501690"/>
    </source>
</evidence>
<dbReference type="GO" id="GO:0005737">
    <property type="term" value="C:cytoplasm"/>
    <property type="evidence" value="ECO:0007669"/>
    <property type="project" value="UniProtKB-ARBA"/>
</dbReference>
<evidence type="ECO:0000259" key="2">
    <source>
        <dbReference type="PROSITE" id="PS50892"/>
    </source>
</evidence>
<reference evidence="3 4" key="1">
    <citation type="submission" date="2019-04" db="EMBL/GenBank/DDBJ databases">
        <title>An improved genome assembly and genetic linkage map for asparagus bean, Vigna unguiculata ssp. sesquipedialis.</title>
        <authorList>
            <person name="Xia Q."/>
            <person name="Zhang R."/>
            <person name="Dong Y."/>
        </authorList>
    </citation>
    <scope>NUCLEOTIDE SEQUENCE [LARGE SCALE GENOMIC DNA]</scope>
    <source>
        <tissue evidence="3">Leaf</tissue>
    </source>
</reference>
<proteinExistence type="predicted"/>
<evidence type="ECO:0000313" key="3">
    <source>
        <dbReference type="EMBL" id="QCE09464.1"/>
    </source>
</evidence>
<dbReference type="Proteomes" id="UP000501690">
    <property type="component" value="Linkage Group LG10"/>
</dbReference>